<organism evidence="9 10">
    <name type="scientific">Clostridium puniceum</name>
    <dbReference type="NCBI Taxonomy" id="29367"/>
    <lineage>
        <taxon>Bacteria</taxon>
        <taxon>Bacillati</taxon>
        <taxon>Bacillota</taxon>
        <taxon>Clostridia</taxon>
        <taxon>Eubacteriales</taxon>
        <taxon>Clostridiaceae</taxon>
        <taxon>Clostridium</taxon>
    </lineage>
</organism>
<comment type="cofactor">
    <cofactor evidence="1 8">
        <name>Mg(2+)</name>
        <dbReference type="ChEBI" id="CHEBI:18420"/>
    </cofactor>
</comment>
<dbReference type="PANTHER" id="PTHR37311">
    <property type="entry name" value="2-PHOSPHOSULFOLACTATE PHOSPHATASE-RELATED"/>
    <property type="match status" value="1"/>
</dbReference>
<dbReference type="SUPFAM" id="SSF142823">
    <property type="entry name" value="ComB-like"/>
    <property type="match status" value="1"/>
</dbReference>
<accession>A0A1S8TAA7</accession>
<dbReference type="AlphaFoldDB" id="A0A1S8TAA7"/>
<dbReference type="Gene3D" id="3.90.1560.10">
    <property type="entry name" value="ComB-like"/>
    <property type="match status" value="1"/>
</dbReference>
<comment type="catalytic activity">
    <reaction evidence="7 8">
        <text>(2R)-O-phospho-3-sulfolactate + H2O = (2R)-3-sulfolactate + phosphate</text>
        <dbReference type="Rhea" id="RHEA:23416"/>
        <dbReference type="ChEBI" id="CHEBI:15377"/>
        <dbReference type="ChEBI" id="CHEBI:15597"/>
        <dbReference type="ChEBI" id="CHEBI:43474"/>
        <dbReference type="ChEBI" id="CHEBI:58738"/>
        <dbReference type="EC" id="3.1.3.71"/>
    </reaction>
</comment>
<evidence type="ECO:0000313" key="10">
    <source>
        <dbReference type="Proteomes" id="UP000190890"/>
    </source>
</evidence>
<keyword evidence="6 8" id="KW-0460">Magnesium</keyword>
<evidence type="ECO:0000256" key="1">
    <source>
        <dbReference type="ARBA" id="ARBA00001946"/>
    </source>
</evidence>
<dbReference type="Pfam" id="PF04029">
    <property type="entry name" value="2-ph_phosp"/>
    <property type="match status" value="1"/>
</dbReference>
<evidence type="ECO:0000256" key="3">
    <source>
        <dbReference type="ARBA" id="ARBA00012953"/>
    </source>
</evidence>
<dbReference type="RefSeq" id="WP_077848739.1">
    <property type="nucleotide sequence ID" value="NZ_LZZM01000195.1"/>
</dbReference>
<dbReference type="NCBIfam" id="NF002055">
    <property type="entry name" value="PRK00886.1-4"/>
    <property type="match status" value="1"/>
</dbReference>
<dbReference type="InterPro" id="IPR036702">
    <property type="entry name" value="ComB-like_sf"/>
</dbReference>
<dbReference type="PANTHER" id="PTHR37311:SF1">
    <property type="entry name" value="2-PHOSPHOSULFOLACTATE PHOSPHATASE-RELATED"/>
    <property type="match status" value="1"/>
</dbReference>
<dbReference type="EC" id="3.1.3.71" evidence="3 8"/>
<evidence type="ECO:0000256" key="6">
    <source>
        <dbReference type="ARBA" id="ARBA00022842"/>
    </source>
</evidence>
<proteinExistence type="inferred from homology"/>
<evidence type="ECO:0000256" key="7">
    <source>
        <dbReference type="ARBA" id="ARBA00033711"/>
    </source>
</evidence>
<name>A0A1S8TAA7_9CLOT</name>
<dbReference type="GO" id="GO:0000287">
    <property type="term" value="F:magnesium ion binding"/>
    <property type="evidence" value="ECO:0007669"/>
    <property type="project" value="UniProtKB-UniRule"/>
</dbReference>
<evidence type="ECO:0000256" key="2">
    <source>
        <dbReference type="ARBA" id="ARBA00009997"/>
    </source>
</evidence>
<dbReference type="EMBL" id="LZZM01000195">
    <property type="protein sequence ID" value="OOM74717.1"/>
    <property type="molecule type" value="Genomic_DNA"/>
</dbReference>
<keyword evidence="5 8" id="KW-0378">Hydrolase</keyword>
<evidence type="ECO:0000313" key="9">
    <source>
        <dbReference type="EMBL" id="OOM74717.1"/>
    </source>
</evidence>
<evidence type="ECO:0000256" key="5">
    <source>
        <dbReference type="ARBA" id="ARBA00022801"/>
    </source>
</evidence>
<comment type="similarity">
    <text evidence="2 8">Belongs to the ComB family.</text>
</comment>
<evidence type="ECO:0000256" key="8">
    <source>
        <dbReference type="HAMAP-Rule" id="MF_00490"/>
    </source>
</evidence>
<dbReference type="HAMAP" id="MF_00490">
    <property type="entry name" value="ComB"/>
    <property type="match status" value="1"/>
</dbReference>
<dbReference type="GO" id="GO:0050532">
    <property type="term" value="F:2-phosphosulfolactate phosphatase activity"/>
    <property type="evidence" value="ECO:0007669"/>
    <property type="project" value="UniProtKB-UniRule"/>
</dbReference>
<dbReference type="STRING" id="29367.CLPUN_37350"/>
<gene>
    <name evidence="8 9" type="primary">comB</name>
    <name evidence="9" type="ORF">CLPUN_37350</name>
</gene>
<sequence>MKVDIIISADDISESKIENKVVVVIDMFRATSVIITALNNKCKEVIPYLTIEETLEHAKKLNRESYILGGERRAVKIEGFDLSNSPLEYTQERVENKTVLMTTTNGTRTLTKSTTAKKILIAAMINAKTVAKRLIEINDDVVIINAGTNGNFSMDDYICGGYIINEMLKSNKDLQLTDIAKTASMVYEGHKDILSYVKEATHYSVMKSLELEKDIEYCIRKSIIDVVPEYYDGKIILK</sequence>
<dbReference type="OrthoDB" id="4913at2"/>
<protein>
    <recommendedName>
        <fullName evidence="4 8">Probable 2-phosphosulfolactate phosphatase</fullName>
        <ecNumber evidence="3 8">3.1.3.71</ecNumber>
    </recommendedName>
</protein>
<dbReference type="FunFam" id="3.90.1560.10:FF:000001">
    <property type="entry name" value="Probable 2-phosphosulfolactate phosphatase"/>
    <property type="match status" value="1"/>
</dbReference>
<dbReference type="InterPro" id="IPR005238">
    <property type="entry name" value="ComB-like"/>
</dbReference>
<reference evidence="9 10" key="1">
    <citation type="submission" date="2016-05" db="EMBL/GenBank/DDBJ databases">
        <title>Microbial solvent formation.</title>
        <authorList>
            <person name="Poehlein A."/>
            <person name="Montoya Solano J.D."/>
            <person name="Flitsch S."/>
            <person name="Krabben P."/>
            <person name="Duerre P."/>
            <person name="Daniel R."/>
        </authorList>
    </citation>
    <scope>NUCLEOTIDE SEQUENCE [LARGE SCALE GENOMIC DNA]</scope>
    <source>
        <strain evidence="9 10">DSM 2619</strain>
    </source>
</reference>
<comment type="caution">
    <text evidence="9">The sequence shown here is derived from an EMBL/GenBank/DDBJ whole genome shotgun (WGS) entry which is preliminary data.</text>
</comment>
<dbReference type="GO" id="GO:0050545">
    <property type="term" value="F:sulfopyruvate decarboxylase activity"/>
    <property type="evidence" value="ECO:0007669"/>
    <property type="project" value="TreeGrafter"/>
</dbReference>
<dbReference type="Proteomes" id="UP000190890">
    <property type="component" value="Unassembled WGS sequence"/>
</dbReference>
<keyword evidence="10" id="KW-1185">Reference proteome</keyword>
<evidence type="ECO:0000256" key="4">
    <source>
        <dbReference type="ARBA" id="ARBA00021948"/>
    </source>
</evidence>